<keyword evidence="10" id="KW-1185">Reference proteome</keyword>
<keyword evidence="6" id="KW-0813">Transport</keyword>
<dbReference type="SUPFAM" id="SSF46548">
    <property type="entry name" value="alpha-helical ferredoxin"/>
    <property type="match status" value="1"/>
</dbReference>
<evidence type="ECO:0000256" key="2">
    <source>
        <dbReference type="ARBA" id="ARBA00022723"/>
    </source>
</evidence>
<evidence type="ECO:0000256" key="5">
    <source>
        <dbReference type="ARBA" id="ARBA00023014"/>
    </source>
</evidence>
<dbReference type="EC" id="1.1.99.14" evidence="6"/>
<dbReference type="PROSITE" id="PS00198">
    <property type="entry name" value="4FE4S_FER_1"/>
    <property type="match status" value="1"/>
</dbReference>
<dbReference type="RefSeq" id="WP_253447883.1">
    <property type="nucleotide sequence ID" value="NZ_JALJYF010000002.1"/>
</dbReference>
<dbReference type="PIRSF" id="PIRSF000139">
    <property type="entry name" value="Glc_ox_4Fe-4S"/>
    <property type="match status" value="1"/>
</dbReference>
<proteinExistence type="predicted"/>
<dbReference type="PANTHER" id="PTHR32479:SF17">
    <property type="entry name" value="GLYCOLATE OXIDASE IRON-SULFUR SUBUNIT"/>
    <property type="match status" value="1"/>
</dbReference>
<sequence>MTMVKPNPDGNTPSHRPPEADKRWEFPLADADQCVKCALCLPHCPTYRETRDENESPRGRIALMQGLARDELTASDRLATHLDRCLGCRNCEPVCPANVPYGRLIDSGRRLLAEKGRRIRPTERMANVVLTRPSLLWMVSRLGWIYQASGMKWLAERSILHFFPKLNRLSRLLPPTRWRRQGVPKTAGRQDRGSVQLFLGCVADELDPGVSRSAKQLLEAAGYAVSIPSAQGCCGAPAQHGGQASQSRRLAQRNLAAFNDKLPVIATASGCTATLQEYAEIEGSEDHHRFQQQVWDICQFLDGRVDGLSFEALPSRAVLYLPCSQRNVVGGSSAIIHLLKRIPELDIITPETKGECCGAAGSYLVRQPELSDQLGRRAAEGIEAQKPDLLLTTNIGCKLQLRAQLKVRGLDCEILHPVELLARQLAI</sequence>
<comment type="caution">
    <text evidence="9">The sequence shown here is derived from an EMBL/GenBank/DDBJ whole genome shotgun (WGS) entry which is preliminary data.</text>
</comment>
<organism evidence="9 10">
    <name type="scientific">Natronospira proteinivora</name>
    <dbReference type="NCBI Taxonomy" id="1807133"/>
    <lineage>
        <taxon>Bacteria</taxon>
        <taxon>Pseudomonadati</taxon>
        <taxon>Pseudomonadota</taxon>
        <taxon>Gammaproteobacteria</taxon>
        <taxon>Natronospirales</taxon>
        <taxon>Natronospiraceae</taxon>
        <taxon>Natronospira</taxon>
    </lineage>
</organism>
<dbReference type="Proteomes" id="UP001523550">
    <property type="component" value="Unassembled WGS sequence"/>
</dbReference>
<dbReference type="InterPro" id="IPR017896">
    <property type="entry name" value="4Fe4S_Fe-S-bd"/>
</dbReference>
<comment type="catalytic activity">
    <reaction evidence="6">
        <text>glycolate + A = glyoxylate + AH2</text>
        <dbReference type="Rhea" id="RHEA:21264"/>
        <dbReference type="ChEBI" id="CHEBI:13193"/>
        <dbReference type="ChEBI" id="CHEBI:17499"/>
        <dbReference type="ChEBI" id="CHEBI:29805"/>
        <dbReference type="ChEBI" id="CHEBI:36655"/>
        <dbReference type="EC" id="1.1.99.14"/>
    </reaction>
</comment>
<protein>
    <recommendedName>
        <fullName evidence="6">Glycolate oxidase iron-sulfur subunit</fullName>
        <ecNumber evidence="6">1.1.99.14</ecNumber>
    </recommendedName>
</protein>
<feature type="domain" description="4Fe-4S ferredoxin-type" evidence="8">
    <location>
        <begin position="76"/>
        <end position="107"/>
    </location>
</feature>
<comment type="cofactor">
    <cofactor evidence="6">
        <name>[4Fe-4S] cluster</name>
        <dbReference type="ChEBI" id="CHEBI:49883"/>
    </cofactor>
    <text evidence="6">Binds 2 [4Fe-4S] clusters.</text>
</comment>
<keyword evidence="1 6" id="KW-0004">4Fe-4S</keyword>
<feature type="domain" description="4Fe-4S ferredoxin-type" evidence="8">
    <location>
        <begin position="25"/>
        <end position="54"/>
    </location>
</feature>
<dbReference type="Pfam" id="PF13183">
    <property type="entry name" value="Fer4_8"/>
    <property type="match status" value="1"/>
</dbReference>
<dbReference type="PROSITE" id="PS51379">
    <property type="entry name" value="4FE4S_FER_2"/>
    <property type="match status" value="2"/>
</dbReference>
<evidence type="ECO:0000256" key="3">
    <source>
        <dbReference type="ARBA" id="ARBA00022737"/>
    </source>
</evidence>
<dbReference type="Gene3D" id="1.10.1060.10">
    <property type="entry name" value="Alpha-helical ferredoxin"/>
    <property type="match status" value="1"/>
</dbReference>
<dbReference type="InterPro" id="IPR012257">
    <property type="entry name" value="Glc_ox_4Fe-4S"/>
</dbReference>
<evidence type="ECO:0000259" key="8">
    <source>
        <dbReference type="PROSITE" id="PS51379"/>
    </source>
</evidence>
<evidence type="ECO:0000256" key="7">
    <source>
        <dbReference type="SAM" id="MobiDB-lite"/>
    </source>
</evidence>
<keyword evidence="2 6" id="KW-0479">Metal-binding</keyword>
<keyword evidence="5 6" id="KW-0411">Iron-sulfur</keyword>
<dbReference type="Pfam" id="PF02754">
    <property type="entry name" value="CCG"/>
    <property type="match status" value="2"/>
</dbReference>
<dbReference type="InterPro" id="IPR004017">
    <property type="entry name" value="Cys_rich_dom"/>
</dbReference>
<comment type="function">
    <text evidence="6">Component of a complex that catalyzes the oxidation of glycolate to glyoxylate.</text>
</comment>
<keyword evidence="4 6" id="KW-0408">Iron</keyword>
<evidence type="ECO:0000256" key="4">
    <source>
        <dbReference type="ARBA" id="ARBA00023004"/>
    </source>
</evidence>
<dbReference type="PANTHER" id="PTHR32479">
    <property type="entry name" value="GLYCOLATE OXIDASE IRON-SULFUR SUBUNIT"/>
    <property type="match status" value="1"/>
</dbReference>
<comment type="catalytic activity">
    <reaction evidence="6">
        <text>(R)-lactate + A = pyruvate + AH2</text>
        <dbReference type="Rhea" id="RHEA:15089"/>
        <dbReference type="ChEBI" id="CHEBI:13193"/>
        <dbReference type="ChEBI" id="CHEBI:15361"/>
        <dbReference type="ChEBI" id="CHEBI:16004"/>
        <dbReference type="ChEBI" id="CHEBI:17499"/>
    </reaction>
</comment>
<dbReference type="InterPro" id="IPR017900">
    <property type="entry name" value="4Fe4S_Fe_S_CS"/>
</dbReference>
<evidence type="ECO:0000313" key="10">
    <source>
        <dbReference type="Proteomes" id="UP001523550"/>
    </source>
</evidence>
<keyword evidence="3" id="KW-0677">Repeat</keyword>
<feature type="region of interest" description="Disordered" evidence="7">
    <location>
        <begin position="1"/>
        <end position="21"/>
    </location>
</feature>
<evidence type="ECO:0000256" key="1">
    <source>
        <dbReference type="ARBA" id="ARBA00022485"/>
    </source>
</evidence>
<dbReference type="InterPro" id="IPR009051">
    <property type="entry name" value="Helical_ferredxn"/>
</dbReference>
<evidence type="ECO:0000256" key="6">
    <source>
        <dbReference type="PIRNR" id="PIRNR000139"/>
    </source>
</evidence>
<dbReference type="EMBL" id="JALJYF010000002">
    <property type="protein sequence ID" value="MCP1727540.1"/>
    <property type="molecule type" value="Genomic_DNA"/>
</dbReference>
<evidence type="ECO:0000313" key="9">
    <source>
        <dbReference type="EMBL" id="MCP1727540.1"/>
    </source>
</evidence>
<gene>
    <name evidence="9" type="ORF">J2T60_001540</name>
</gene>
<accession>A0ABT1G9F9</accession>
<keyword evidence="6" id="KW-0249">Electron transport</keyword>
<name>A0ABT1G9F9_9GAMM</name>
<reference evidence="9 10" key="1">
    <citation type="submission" date="2022-03" db="EMBL/GenBank/DDBJ databases">
        <title>Genomic Encyclopedia of Type Strains, Phase III (KMG-III): the genomes of soil and plant-associated and newly described type strains.</title>
        <authorList>
            <person name="Whitman W."/>
        </authorList>
    </citation>
    <scope>NUCLEOTIDE SEQUENCE [LARGE SCALE GENOMIC DNA]</scope>
    <source>
        <strain evidence="9 10">BSker1</strain>
    </source>
</reference>